<dbReference type="InterPro" id="IPR015034">
    <property type="entry name" value="Bles03"/>
</dbReference>
<dbReference type="SUPFAM" id="SSF55418">
    <property type="entry name" value="eIF4e-like"/>
    <property type="match status" value="1"/>
</dbReference>
<dbReference type="InterPro" id="IPR023398">
    <property type="entry name" value="TIF_eIF4e-like"/>
</dbReference>
<comment type="similarity">
    <text evidence="1">Belongs to the UPF0696 family.</text>
</comment>
<proteinExistence type="inferred from homology"/>
<gene>
    <name evidence="3" type="ORF">jhhlp_005688</name>
</gene>
<reference evidence="3 4" key="1">
    <citation type="journal article" date="2017" name="G3 (Bethesda)">
        <title>First Draft Genome Sequence of the Pathogenic Fungus Lomentospora prolificans (Formerly Scedosporium prolificans).</title>
        <authorList>
            <person name="Luo R."/>
            <person name="Zimin A."/>
            <person name="Workman R."/>
            <person name="Fan Y."/>
            <person name="Pertea G."/>
            <person name="Grossman N."/>
            <person name="Wear M.P."/>
            <person name="Jia B."/>
            <person name="Miller H."/>
            <person name="Casadevall A."/>
            <person name="Timp W."/>
            <person name="Zhang S.X."/>
            <person name="Salzberg S.L."/>
        </authorList>
    </citation>
    <scope>NUCLEOTIDE SEQUENCE [LARGE SCALE GENOMIC DNA]</scope>
    <source>
        <strain evidence="3 4">JHH-5317</strain>
    </source>
</reference>
<dbReference type="PANTHER" id="PTHR31977">
    <property type="entry name" value="UPF0696 PROTEIN C11ORF68"/>
    <property type="match status" value="1"/>
</dbReference>
<dbReference type="EMBL" id="NLAX01000701">
    <property type="protein sequence ID" value="PKS07090.1"/>
    <property type="molecule type" value="Genomic_DNA"/>
</dbReference>
<keyword evidence="4" id="KW-1185">Reference proteome</keyword>
<protein>
    <recommendedName>
        <fullName evidence="5">DUF1917 domain-containing protein</fullName>
    </recommendedName>
</protein>
<sequence length="275" mass="31278">MDPMDLDDSDFYGDDDTVADLKQRVKEFNTDRWWKDRAMVPLQPTPSFTTPRSKTHLHNPYQGYNFAWQLTESLDDFFTRLPPATTDAEDKLPWIYICNPYVQRKPKAEAQSHASKGNEDEGPEEDGSNLSMANSGGMERLHLLTNFIQGALAIGGNVPAVLKDIENQKLQAMQDILNLAHACKVRCGKWMIFCDPSTVNEVWEKVARATANNELGIAAKVAPRPSEEFGRRERLTCVYTADFRDRRDVGRVLRRLKELGLVNSRDKPLYYKPGV</sequence>
<dbReference type="Proteomes" id="UP000233524">
    <property type="component" value="Unassembled WGS sequence"/>
</dbReference>
<evidence type="ECO:0000256" key="2">
    <source>
        <dbReference type="SAM" id="MobiDB-lite"/>
    </source>
</evidence>
<organism evidence="3 4">
    <name type="scientific">Lomentospora prolificans</name>
    <dbReference type="NCBI Taxonomy" id="41688"/>
    <lineage>
        <taxon>Eukaryota</taxon>
        <taxon>Fungi</taxon>
        <taxon>Dikarya</taxon>
        <taxon>Ascomycota</taxon>
        <taxon>Pezizomycotina</taxon>
        <taxon>Sordariomycetes</taxon>
        <taxon>Hypocreomycetidae</taxon>
        <taxon>Microascales</taxon>
        <taxon>Microascaceae</taxon>
        <taxon>Lomentospora</taxon>
    </lineage>
</organism>
<dbReference type="Pfam" id="PF08939">
    <property type="entry name" value="Bles03"/>
    <property type="match status" value="1"/>
</dbReference>
<evidence type="ECO:0008006" key="5">
    <source>
        <dbReference type="Google" id="ProtNLM"/>
    </source>
</evidence>
<dbReference type="InParanoid" id="A0A2N3N3S3"/>
<dbReference type="VEuPathDB" id="FungiDB:jhhlp_005688"/>
<dbReference type="Gene3D" id="3.30.760.10">
    <property type="entry name" value="RNA Cap, Translation Initiation Factor Eif4e"/>
    <property type="match status" value="1"/>
</dbReference>
<evidence type="ECO:0000313" key="4">
    <source>
        <dbReference type="Proteomes" id="UP000233524"/>
    </source>
</evidence>
<dbReference type="OrthoDB" id="10067381at2759"/>
<evidence type="ECO:0000313" key="3">
    <source>
        <dbReference type="EMBL" id="PKS07090.1"/>
    </source>
</evidence>
<evidence type="ECO:0000256" key="1">
    <source>
        <dbReference type="ARBA" id="ARBA00010568"/>
    </source>
</evidence>
<comment type="caution">
    <text evidence="3">The sequence shown here is derived from an EMBL/GenBank/DDBJ whole genome shotgun (WGS) entry which is preliminary data.</text>
</comment>
<feature type="region of interest" description="Disordered" evidence="2">
    <location>
        <begin position="107"/>
        <end position="134"/>
    </location>
</feature>
<dbReference type="PANTHER" id="PTHR31977:SF1">
    <property type="entry name" value="UPF0696 PROTEIN C11ORF68"/>
    <property type="match status" value="1"/>
</dbReference>
<dbReference type="AlphaFoldDB" id="A0A2N3N3S3"/>
<name>A0A2N3N3S3_9PEZI</name>
<accession>A0A2N3N3S3</accession>